<evidence type="ECO:0000313" key="3">
    <source>
        <dbReference type="Proteomes" id="UP000546464"/>
    </source>
</evidence>
<gene>
    <name evidence="2" type="ORF">H5P28_16830</name>
</gene>
<dbReference type="EMBL" id="JACHVB010000058">
    <property type="protein sequence ID" value="MBC2595932.1"/>
    <property type="molecule type" value="Genomic_DNA"/>
</dbReference>
<dbReference type="SUPFAM" id="SSF49785">
    <property type="entry name" value="Galactose-binding domain-like"/>
    <property type="match status" value="1"/>
</dbReference>
<evidence type="ECO:0000256" key="1">
    <source>
        <dbReference type="SAM" id="SignalP"/>
    </source>
</evidence>
<organism evidence="2 3">
    <name type="scientific">Ruficoccus amylovorans</name>
    <dbReference type="NCBI Taxonomy" id="1804625"/>
    <lineage>
        <taxon>Bacteria</taxon>
        <taxon>Pseudomonadati</taxon>
        <taxon>Verrucomicrobiota</taxon>
        <taxon>Opitutia</taxon>
        <taxon>Puniceicoccales</taxon>
        <taxon>Cerasicoccaceae</taxon>
        <taxon>Ruficoccus</taxon>
    </lineage>
</organism>
<dbReference type="InterPro" id="IPR008929">
    <property type="entry name" value="Chondroitin_lyas"/>
</dbReference>
<keyword evidence="1" id="KW-0732">Signal</keyword>
<sequence length="952" mass="107282">MNMRIHSIVFVSVLLPVLMSCLSCRANEAGESYPLPDYIQKYEQILDANIRKYGWEDAVKPFEQKSFTELKARRPFDLFKCSELSMMLYARTQNPEYIKIAQAFFGKGLAWSMELRAASNNRNIHRTDCFLMEPMMISARMLKEADAFKAEWDADFEVMVADTIEWGTGLANSRSHSNRVTVPLAGAAALLKMYPNDRRMHELEDAMEGYWEMVCEVGDLDENSGNYSSLGFAGIVLLAQQLGVEDDFQSDQFHNAFEKYLYMISPEGFMPEWGDDYFHPAPLIRWINLFEYAASIYQDPHFAGGARKLYRAYEARYSDYGRYWDIQEVDYPLFLDVDLYEKSGVMPLPENSITTIRNDRLGNSHQDKMLLKTGQEPGDSMVMIDLYSRGDHSQATMDNRPSVSYYEADSTPLFYNYERHVPGAPFGNQVIVGENSDQWPRRPEWPEKTWRTQQVPTDRLNTIEGESDPDMRELTGMSIRFLNPAFAKVKLYIDNIRLVGPKGTIVVDDLEGPASADRKNSWWPTELVSKSSEHTEGRSSLCVQLSANGSINSPTTPYDFKFNVKDYPLLQYDLMYEGPFPLQALTGMEIRFPDQRGGINAWHHWSMQTLLANLDDSWIEQRGQDVFGYMAFDQYGTYDSALSRGVVLTQEGVLVIRDVLEPGSTAQGLDAGSIWQLYSLDEQGENWFTSYGEAPMKSISEDIGYGGSGMTVWFDQPQLNQIGVQQISGGFRHGNMKGFQYQREGLLNTAYAKRTVAGTEPMAWFTIVVPQKRGVAGSDVAQGIRVSGDTARIVLPGVTLTVLNNGKGKWSVSREPNSYAYPARRPAVAEPKDAIANIAGQQGWEFRSPDVISKWISGSVDYPIYVPEPGTYELRVEQGSGRANGTYQIEADGNTLTAQVKNTGGDNNLTFVDVGPLSFVSAGWKNIVLTPVNLPKGEALMQIKRIQLRPTD</sequence>
<proteinExistence type="predicted"/>
<protein>
    <submittedName>
        <fullName evidence="2">Uncharacterized protein</fullName>
    </submittedName>
</protein>
<comment type="caution">
    <text evidence="2">The sequence shown here is derived from an EMBL/GenBank/DDBJ whole genome shotgun (WGS) entry which is preliminary data.</text>
</comment>
<keyword evidence="3" id="KW-1185">Reference proteome</keyword>
<dbReference type="PROSITE" id="PS51257">
    <property type="entry name" value="PROKAR_LIPOPROTEIN"/>
    <property type="match status" value="1"/>
</dbReference>
<dbReference type="Gene3D" id="2.60.120.260">
    <property type="entry name" value="Galactose-binding domain-like"/>
    <property type="match status" value="1"/>
</dbReference>
<dbReference type="AlphaFoldDB" id="A0A842HHP7"/>
<dbReference type="Gene3D" id="1.50.10.100">
    <property type="entry name" value="Chondroitin AC/alginate lyase"/>
    <property type="match status" value="1"/>
</dbReference>
<feature type="signal peptide" evidence="1">
    <location>
        <begin position="1"/>
        <end position="26"/>
    </location>
</feature>
<dbReference type="InterPro" id="IPR008979">
    <property type="entry name" value="Galactose-bd-like_sf"/>
</dbReference>
<name>A0A842HHP7_9BACT</name>
<evidence type="ECO:0000313" key="2">
    <source>
        <dbReference type="EMBL" id="MBC2595932.1"/>
    </source>
</evidence>
<feature type="chain" id="PRO_5032360697" evidence="1">
    <location>
        <begin position="27"/>
        <end position="952"/>
    </location>
</feature>
<dbReference type="SUPFAM" id="SSF48230">
    <property type="entry name" value="Chondroitin AC/alginate lyase"/>
    <property type="match status" value="1"/>
</dbReference>
<accession>A0A842HHP7</accession>
<reference evidence="2 3" key="1">
    <citation type="submission" date="2020-07" db="EMBL/GenBank/DDBJ databases">
        <authorList>
            <person name="Feng X."/>
        </authorList>
    </citation>
    <scope>NUCLEOTIDE SEQUENCE [LARGE SCALE GENOMIC DNA]</scope>
    <source>
        <strain evidence="2 3">JCM31066</strain>
    </source>
</reference>
<dbReference type="RefSeq" id="WP_185676860.1">
    <property type="nucleotide sequence ID" value="NZ_JACHVB010000058.1"/>
</dbReference>
<dbReference type="Proteomes" id="UP000546464">
    <property type="component" value="Unassembled WGS sequence"/>
</dbReference>